<keyword evidence="3" id="KW-1185">Reference proteome</keyword>
<feature type="transmembrane region" description="Helical" evidence="1">
    <location>
        <begin position="20"/>
        <end position="39"/>
    </location>
</feature>
<name>A0ABS3F5H4_9PROT</name>
<reference evidence="2 3" key="1">
    <citation type="submission" date="2021-03" db="EMBL/GenBank/DDBJ databases">
        <title>Sneathiella sp. CAU 1612 isolated from Kang Won-do.</title>
        <authorList>
            <person name="Kim W."/>
        </authorList>
    </citation>
    <scope>NUCLEOTIDE SEQUENCE [LARGE SCALE GENOMIC DNA]</scope>
    <source>
        <strain evidence="2 3">CAU 1612</strain>
    </source>
</reference>
<evidence type="ECO:0000313" key="2">
    <source>
        <dbReference type="EMBL" id="MBO0333753.1"/>
    </source>
</evidence>
<comment type="caution">
    <text evidence="2">The sequence shown here is derived from an EMBL/GenBank/DDBJ whole genome shotgun (WGS) entry which is preliminary data.</text>
</comment>
<keyword evidence="1" id="KW-1133">Transmembrane helix</keyword>
<sequence length="62" mass="6160">MKKFLSELLKDESGVTAVEYALMAAAAAAVVGVAGTAFYTKLQTAFNDIDLSGSGGGGGSSN</sequence>
<dbReference type="RefSeq" id="WP_207044481.1">
    <property type="nucleotide sequence ID" value="NZ_JAFLNC010000002.1"/>
</dbReference>
<dbReference type="EMBL" id="JAFLNC010000002">
    <property type="protein sequence ID" value="MBO0333753.1"/>
    <property type="molecule type" value="Genomic_DNA"/>
</dbReference>
<evidence type="ECO:0000313" key="3">
    <source>
        <dbReference type="Proteomes" id="UP000664761"/>
    </source>
</evidence>
<keyword evidence="1" id="KW-0472">Membrane</keyword>
<dbReference type="InterPro" id="IPR007047">
    <property type="entry name" value="Flp_Fap"/>
</dbReference>
<accession>A0ABS3F5H4</accession>
<organism evidence="2 3">
    <name type="scientific">Sneathiella sedimenti</name>
    <dbReference type="NCBI Taxonomy" id="2816034"/>
    <lineage>
        <taxon>Bacteria</taxon>
        <taxon>Pseudomonadati</taxon>
        <taxon>Pseudomonadota</taxon>
        <taxon>Alphaproteobacteria</taxon>
        <taxon>Sneathiellales</taxon>
        <taxon>Sneathiellaceae</taxon>
        <taxon>Sneathiella</taxon>
    </lineage>
</organism>
<dbReference type="Pfam" id="PF04964">
    <property type="entry name" value="Flp_Fap"/>
    <property type="match status" value="1"/>
</dbReference>
<protein>
    <submittedName>
        <fullName evidence="2">Flp family type IVb pilin</fullName>
    </submittedName>
</protein>
<evidence type="ECO:0000256" key="1">
    <source>
        <dbReference type="SAM" id="Phobius"/>
    </source>
</evidence>
<proteinExistence type="predicted"/>
<keyword evidence="1" id="KW-0812">Transmembrane</keyword>
<dbReference type="Proteomes" id="UP000664761">
    <property type="component" value="Unassembled WGS sequence"/>
</dbReference>
<gene>
    <name evidence="2" type="ORF">J0X12_09015</name>
</gene>